<keyword evidence="11" id="KW-1185">Reference proteome</keyword>
<evidence type="ECO:0000256" key="3">
    <source>
        <dbReference type="ARBA" id="ARBA00008621"/>
    </source>
</evidence>
<evidence type="ECO:0000313" key="10">
    <source>
        <dbReference type="EMBL" id="MFH6982212.1"/>
    </source>
</evidence>
<evidence type="ECO:0000256" key="6">
    <source>
        <dbReference type="ARBA" id="ARBA00023239"/>
    </source>
</evidence>
<dbReference type="InterPro" id="IPR036704">
    <property type="entry name" value="RraA/RraA-like_sf"/>
</dbReference>
<dbReference type="PANTHER" id="PTHR33254:SF4">
    <property type="entry name" value="4-HYDROXY-4-METHYL-2-OXOGLUTARATE ALDOLASE 3-RELATED"/>
    <property type="match status" value="1"/>
</dbReference>
<dbReference type="EC" id="4.1.3.17" evidence="9"/>
<sequence length="159" mass="17122">MTFTTSDLWDVHGDALACAEPVFNSYGMVQSFHGQIVTLKLFEDNSLVRELLKTNGQGKVLCVDGGGSTRCALVGDLLAQLALDNQWSGLIIYGSIRDSAQIGRMPIGIKALNTCPVKSIKRNEGQINIPLNFAGVNFTPGQYVHSDADGIIVSEQPLL</sequence>
<proteinExistence type="inferred from homology"/>
<dbReference type="SUPFAM" id="SSF89562">
    <property type="entry name" value="RraA-like"/>
    <property type="match status" value="1"/>
</dbReference>
<comment type="catalytic activity">
    <reaction evidence="1 9">
        <text>4-hydroxy-4-methyl-2-oxoglutarate = 2 pyruvate</text>
        <dbReference type="Rhea" id="RHEA:22748"/>
        <dbReference type="ChEBI" id="CHEBI:15361"/>
        <dbReference type="ChEBI" id="CHEBI:58276"/>
        <dbReference type="EC" id="4.1.3.17"/>
    </reaction>
</comment>
<evidence type="ECO:0000313" key="11">
    <source>
        <dbReference type="Proteomes" id="UP001610063"/>
    </source>
</evidence>
<dbReference type="Proteomes" id="UP001610063">
    <property type="component" value="Unassembled WGS sequence"/>
</dbReference>
<gene>
    <name evidence="10" type="primary">rraA</name>
    <name evidence="10" type="ORF">ACHKAR_02125</name>
</gene>
<dbReference type="InterPro" id="IPR005493">
    <property type="entry name" value="RraA/RraA-like"/>
</dbReference>
<comment type="subunit">
    <text evidence="4 9">Homotrimer.</text>
</comment>
<dbReference type="InterPro" id="IPR010203">
    <property type="entry name" value="RraA"/>
</dbReference>
<evidence type="ECO:0000256" key="8">
    <source>
        <dbReference type="ARBA" id="ARBA00047973"/>
    </source>
</evidence>
<dbReference type="Pfam" id="PF03737">
    <property type="entry name" value="RraA-like"/>
    <property type="match status" value="1"/>
</dbReference>
<reference evidence="10 11" key="1">
    <citation type="journal article" date="2013" name="Int. J. Syst. Evol. Microbiol.">
        <title>Marinoscillum luteum sp. nov., isolated from marine sediment.</title>
        <authorList>
            <person name="Cha I.T."/>
            <person name="Park S.J."/>
            <person name="Kim S.J."/>
            <person name="Kim J.G."/>
            <person name="Jung M.Y."/>
            <person name="Shin K.S."/>
            <person name="Kwon K.K."/>
            <person name="Yang S.H."/>
            <person name="Seo Y.S."/>
            <person name="Rhee S.K."/>
        </authorList>
    </citation>
    <scope>NUCLEOTIDE SEQUENCE [LARGE SCALE GENOMIC DNA]</scope>
    <source>
        <strain evidence="10 11">KCTC 23939</strain>
    </source>
</reference>
<dbReference type="RefSeq" id="WP_395415971.1">
    <property type="nucleotide sequence ID" value="NZ_JBIPKE010000010.1"/>
</dbReference>
<dbReference type="EMBL" id="JBIPKE010000010">
    <property type="protein sequence ID" value="MFH6982212.1"/>
    <property type="molecule type" value="Genomic_DNA"/>
</dbReference>
<evidence type="ECO:0000256" key="2">
    <source>
        <dbReference type="ARBA" id="ARBA00001968"/>
    </source>
</evidence>
<comment type="caution">
    <text evidence="10">The sequence shown here is derived from an EMBL/GenBank/DDBJ whole genome shotgun (WGS) entry which is preliminary data.</text>
</comment>
<protein>
    <recommendedName>
        <fullName evidence="9">4-hydroxy-4-methyl-2-oxoglutarate aldolase</fullName>
        <shortName evidence="9">HMG aldolase</shortName>
        <ecNumber evidence="9">4.1.1.112</ecNumber>
        <ecNumber evidence="9">4.1.3.17</ecNumber>
    </recommendedName>
    <alternativeName>
        <fullName evidence="9">Oxaloacetate decarboxylase</fullName>
    </alternativeName>
</protein>
<evidence type="ECO:0000256" key="1">
    <source>
        <dbReference type="ARBA" id="ARBA00001342"/>
    </source>
</evidence>
<dbReference type="CDD" id="cd16841">
    <property type="entry name" value="RraA_family"/>
    <property type="match status" value="1"/>
</dbReference>
<organism evidence="10 11">
    <name type="scientific">Marinoscillum luteum</name>
    <dbReference type="NCBI Taxonomy" id="861051"/>
    <lineage>
        <taxon>Bacteria</taxon>
        <taxon>Pseudomonadati</taxon>
        <taxon>Bacteroidota</taxon>
        <taxon>Cytophagia</taxon>
        <taxon>Cytophagales</taxon>
        <taxon>Reichenbachiellaceae</taxon>
        <taxon>Marinoscillum</taxon>
    </lineage>
</organism>
<evidence type="ECO:0000256" key="9">
    <source>
        <dbReference type="RuleBase" id="RU004338"/>
    </source>
</evidence>
<name>A0ABW7N3U0_9BACT</name>
<dbReference type="PANTHER" id="PTHR33254">
    <property type="entry name" value="4-HYDROXY-4-METHYL-2-OXOGLUTARATE ALDOLASE 3-RELATED"/>
    <property type="match status" value="1"/>
</dbReference>
<comment type="function">
    <text evidence="7 9">Catalyzes the aldol cleavage of 4-hydroxy-4-methyl-2-oxoglutarate (HMG) into 2 molecules of pyruvate. Also contains a secondary oxaloacetate (OAA) decarboxylase activity due to the common pyruvate enolate transition state formed following C-C bond cleavage in the retro-aldol and decarboxylation reactions.</text>
</comment>
<comment type="catalytic activity">
    <reaction evidence="8 9">
        <text>oxaloacetate + H(+) = pyruvate + CO2</text>
        <dbReference type="Rhea" id="RHEA:15641"/>
        <dbReference type="ChEBI" id="CHEBI:15361"/>
        <dbReference type="ChEBI" id="CHEBI:15378"/>
        <dbReference type="ChEBI" id="CHEBI:16452"/>
        <dbReference type="ChEBI" id="CHEBI:16526"/>
        <dbReference type="EC" id="4.1.1.112"/>
    </reaction>
</comment>
<dbReference type="Gene3D" id="3.50.30.40">
    <property type="entry name" value="Ribonuclease E inhibitor RraA/RraA-like"/>
    <property type="match status" value="1"/>
</dbReference>
<accession>A0ABW7N3U0</accession>
<evidence type="ECO:0000256" key="5">
    <source>
        <dbReference type="ARBA" id="ARBA00022723"/>
    </source>
</evidence>
<keyword evidence="6 9" id="KW-0456">Lyase</keyword>
<evidence type="ECO:0000256" key="4">
    <source>
        <dbReference type="ARBA" id="ARBA00011233"/>
    </source>
</evidence>
<dbReference type="NCBIfam" id="NF006875">
    <property type="entry name" value="PRK09372.1"/>
    <property type="match status" value="1"/>
</dbReference>
<keyword evidence="5 9" id="KW-0479">Metal-binding</keyword>
<dbReference type="NCBIfam" id="TIGR01935">
    <property type="entry name" value="NOT-MenG"/>
    <property type="match status" value="1"/>
</dbReference>
<comment type="cofactor">
    <cofactor evidence="2 9">
        <name>a divalent metal cation</name>
        <dbReference type="ChEBI" id="CHEBI:60240"/>
    </cofactor>
</comment>
<evidence type="ECO:0000256" key="7">
    <source>
        <dbReference type="ARBA" id="ARBA00025046"/>
    </source>
</evidence>
<dbReference type="EC" id="4.1.1.112" evidence="9"/>
<comment type="similarity">
    <text evidence="3 9">Belongs to the class II aldolase/RraA-like family.</text>
</comment>